<accession>A0A0H5R6A1</accession>
<dbReference type="SUPFAM" id="SSF52833">
    <property type="entry name" value="Thioredoxin-like"/>
    <property type="match status" value="1"/>
</dbReference>
<keyword evidence="2" id="KW-0479">Metal-binding</keyword>
<keyword evidence="6" id="KW-0732">Signal</keyword>
<dbReference type="CDD" id="cd03028">
    <property type="entry name" value="GRX_PICOT_like"/>
    <property type="match status" value="1"/>
</dbReference>
<keyword evidence="4" id="KW-0411">Iron-sulfur</keyword>
<sequence>AKSPRHSGPDSLIIISLMALNLCRLRLGLAARSSSGLFSFSTISPVSDDDFHPLSSPFSSKPSPADPRATIESDISSSDVFLYMKGVPSRPQCGFSQRVAMILSSQNVPFKYRNILEDDSIRQAVKEYSDWPTIPQLYVKGKFIGGADIVSAMYESGELLTLLKENKVL</sequence>
<dbReference type="Pfam" id="PF00462">
    <property type="entry name" value="Glutaredoxin"/>
    <property type="match status" value="1"/>
</dbReference>
<feature type="signal peptide" evidence="6">
    <location>
        <begin position="1"/>
        <end position="30"/>
    </location>
</feature>
<evidence type="ECO:0000256" key="6">
    <source>
        <dbReference type="SAM" id="SignalP"/>
    </source>
</evidence>
<evidence type="ECO:0000256" key="2">
    <source>
        <dbReference type="ARBA" id="ARBA00022723"/>
    </source>
</evidence>
<evidence type="ECO:0000256" key="1">
    <source>
        <dbReference type="ARBA" id="ARBA00022714"/>
    </source>
</evidence>
<dbReference type="PROSITE" id="PS51354">
    <property type="entry name" value="GLUTAREDOXIN_2"/>
    <property type="match status" value="1"/>
</dbReference>
<dbReference type="GO" id="GO:0046872">
    <property type="term" value="F:metal ion binding"/>
    <property type="evidence" value="ECO:0007669"/>
    <property type="project" value="UniProtKB-KW"/>
</dbReference>
<dbReference type="InterPro" id="IPR004480">
    <property type="entry name" value="Monothiol_GRX-rel"/>
</dbReference>
<dbReference type="NCBIfam" id="TIGR00365">
    <property type="entry name" value="Grx4 family monothiol glutaredoxin"/>
    <property type="match status" value="1"/>
</dbReference>
<dbReference type="FunFam" id="3.40.30.10:FF:000005">
    <property type="entry name" value="Glutaredoxin 5"/>
    <property type="match status" value="1"/>
</dbReference>
<evidence type="ECO:0000259" key="7">
    <source>
        <dbReference type="Pfam" id="PF00462"/>
    </source>
</evidence>
<dbReference type="AlphaFoldDB" id="A0A0H5R6A1"/>
<evidence type="ECO:0000256" key="3">
    <source>
        <dbReference type="ARBA" id="ARBA00023004"/>
    </source>
</evidence>
<keyword evidence="3" id="KW-0408">Iron</keyword>
<keyword evidence="5" id="KW-0676">Redox-active center</keyword>
<keyword evidence="1" id="KW-0001">2Fe-2S</keyword>
<evidence type="ECO:0000256" key="5">
    <source>
        <dbReference type="ARBA" id="ARBA00023284"/>
    </source>
</evidence>
<dbReference type="PANTHER" id="PTHR10293:SF16">
    <property type="entry name" value="GLUTAREDOXIN-RELATED PROTEIN 5, MITOCHONDRIAL"/>
    <property type="match status" value="1"/>
</dbReference>
<dbReference type="PANTHER" id="PTHR10293">
    <property type="entry name" value="GLUTAREDOXIN FAMILY MEMBER"/>
    <property type="match status" value="1"/>
</dbReference>
<dbReference type="InterPro" id="IPR002109">
    <property type="entry name" value="Glutaredoxin"/>
</dbReference>
<protein>
    <recommendedName>
        <fullName evidence="7">Glutaredoxin domain-containing protein</fullName>
    </recommendedName>
</protein>
<feature type="chain" id="PRO_5005223141" description="Glutaredoxin domain-containing protein" evidence="6">
    <location>
        <begin position="31"/>
        <end position="169"/>
    </location>
</feature>
<organism evidence="8">
    <name type="scientific">Spongospora subterranea</name>
    <dbReference type="NCBI Taxonomy" id="70186"/>
    <lineage>
        <taxon>Eukaryota</taxon>
        <taxon>Sar</taxon>
        <taxon>Rhizaria</taxon>
        <taxon>Endomyxa</taxon>
        <taxon>Phytomyxea</taxon>
        <taxon>Plasmodiophorida</taxon>
        <taxon>Plasmodiophoridae</taxon>
        <taxon>Spongospora</taxon>
    </lineage>
</organism>
<dbReference type="Gene3D" id="3.40.30.10">
    <property type="entry name" value="Glutaredoxin"/>
    <property type="match status" value="1"/>
</dbReference>
<feature type="non-terminal residue" evidence="8">
    <location>
        <position position="1"/>
    </location>
</feature>
<proteinExistence type="predicted"/>
<evidence type="ECO:0000313" key="8">
    <source>
        <dbReference type="EMBL" id="CRZ09668.1"/>
    </source>
</evidence>
<reference evidence="8" key="1">
    <citation type="submission" date="2015-04" db="EMBL/GenBank/DDBJ databases">
        <title>The genome sequence of the plant pathogenic Rhizarian Plasmodiophora brassicae reveals insights in its biotrophic life cycle and the origin of chitin synthesis.</title>
        <authorList>
            <person name="Schwelm A."/>
            <person name="Fogelqvist J."/>
            <person name="Knaust A."/>
            <person name="Julke S."/>
            <person name="Lilja T."/>
            <person name="Dhandapani V."/>
            <person name="Bonilla-Rosso G."/>
            <person name="Karlsson M."/>
            <person name="Shevchenko A."/>
            <person name="Choi S.R."/>
            <person name="Kim H.G."/>
            <person name="Park J.Y."/>
            <person name="Lim Y.P."/>
            <person name="Ludwig-Muller J."/>
            <person name="Dixelius C."/>
        </authorList>
    </citation>
    <scope>NUCLEOTIDE SEQUENCE</scope>
    <source>
        <tissue evidence="8">Potato root galls</tissue>
    </source>
</reference>
<feature type="domain" description="Glutaredoxin" evidence="7">
    <location>
        <begin position="80"/>
        <end position="144"/>
    </location>
</feature>
<dbReference type="GO" id="GO:0051537">
    <property type="term" value="F:2 iron, 2 sulfur cluster binding"/>
    <property type="evidence" value="ECO:0007669"/>
    <property type="project" value="UniProtKB-KW"/>
</dbReference>
<dbReference type="InterPro" id="IPR036249">
    <property type="entry name" value="Thioredoxin-like_sf"/>
</dbReference>
<name>A0A0H5R6A1_9EUKA</name>
<evidence type="ECO:0000256" key="4">
    <source>
        <dbReference type="ARBA" id="ARBA00023014"/>
    </source>
</evidence>
<dbReference type="GO" id="GO:0005739">
    <property type="term" value="C:mitochondrion"/>
    <property type="evidence" value="ECO:0007669"/>
    <property type="project" value="UniProtKB-ARBA"/>
</dbReference>
<dbReference type="EMBL" id="HACM01009226">
    <property type="protein sequence ID" value="CRZ09668.1"/>
    <property type="molecule type" value="Transcribed_RNA"/>
</dbReference>
<dbReference type="InterPro" id="IPR033658">
    <property type="entry name" value="GRX_PICOT-like"/>
</dbReference>